<dbReference type="PANTHER" id="PTHR37310:SF1">
    <property type="entry name" value="CYTOPLASMIC PROTEIN"/>
    <property type="match status" value="1"/>
</dbReference>
<dbReference type="InterPro" id="IPR005560">
    <property type="entry name" value="Csp_YhjQ"/>
</dbReference>
<dbReference type="Proteomes" id="UP001465153">
    <property type="component" value="Unassembled WGS sequence"/>
</dbReference>
<evidence type="ECO:0000313" key="2">
    <source>
        <dbReference type="Proteomes" id="UP001465153"/>
    </source>
</evidence>
<gene>
    <name evidence="1" type="ORF">NBRC116591_22350</name>
</gene>
<dbReference type="NCBIfam" id="TIGR04401">
    <property type="entry name" value="TAT_Cys_rich"/>
    <property type="match status" value="1"/>
</dbReference>
<protein>
    <submittedName>
        <fullName evidence="1">Four-helix bundle copper-binding protein</fullName>
    </submittedName>
</protein>
<dbReference type="PANTHER" id="PTHR37310">
    <property type="entry name" value="CYTOPLASMIC PROTEIN-RELATED"/>
    <property type="match status" value="1"/>
</dbReference>
<dbReference type="InterPro" id="IPR030913">
    <property type="entry name" value="Csp1_Cys_rich"/>
</dbReference>
<reference evidence="1 2" key="1">
    <citation type="submission" date="2024-04" db="EMBL/GenBank/DDBJ databases">
        <title>Draft genome sequence of Sessilibacter corallicola NBRC 116591.</title>
        <authorList>
            <person name="Miyakawa T."/>
            <person name="Kusuya Y."/>
            <person name="Miura T."/>
        </authorList>
    </citation>
    <scope>NUCLEOTIDE SEQUENCE [LARGE SCALE GENOMIC DNA]</scope>
    <source>
        <strain evidence="1 2">KU-00831-HH</strain>
    </source>
</reference>
<name>A0ABQ0A9U3_9GAMM</name>
<sequence>MKTSKNMTIESESKRNFLVGALALGLTTSVSSAFAKSKDDHHHHHHVSDDKAQLVDAAIDCVKNTIVCRDHCIELLKTGDTTLTECLDISNDTIAMCNTLTQLSSSNSDHLMAFAKVSLAVCQDCEKECRRHKDKHQACKDCMESCSRCIDAIEKYMA</sequence>
<accession>A0ABQ0A9U3</accession>
<dbReference type="Pfam" id="PF03860">
    <property type="entry name" value="Csp"/>
    <property type="match status" value="1"/>
</dbReference>
<organism evidence="1 2">
    <name type="scientific">Sessilibacter corallicola</name>
    <dbReference type="NCBI Taxonomy" id="2904075"/>
    <lineage>
        <taxon>Bacteria</taxon>
        <taxon>Pseudomonadati</taxon>
        <taxon>Pseudomonadota</taxon>
        <taxon>Gammaproteobacteria</taxon>
        <taxon>Cellvibrionales</taxon>
        <taxon>Cellvibrionaceae</taxon>
        <taxon>Sessilibacter</taxon>
    </lineage>
</organism>
<dbReference type="Gene3D" id="1.20.1270.360">
    <property type="match status" value="1"/>
</dbReference>
<dbReference type="EMBL" id="BAABWN010000006">
    <property type="protein sequence ID" value="GAA6168424.1"/>
    <property type="molecule type" value="Genomic_DNA"/>
</dbReference>
<proteinExistence type="predicted"/>
<comment type="caution">
    <text evidence="1">The sequence shown here is derived from an EMBL/GenBank/DDBJ whole genome shotgun (WGS) entry which is preliminary data.</text>
</comment>
<evidence type="ECO:0000313" key="1">
    <source>
        <dbReference type="EMBL" id="GAA6168424.1"/>
    </source>
</evidence>
<keyword evidence="2" id="KW-1185">Reference proteome</keyword>
<dbReference type="RefSeq" id="WP_353303109.1">
    <property type="nucleotide sequence ID" value="NZ_BAABWN010000006.1"/>
</dbReference>